<evidence type="ECO:0000259" key="12">
    <source>
        <dbReference type="Pfam" id="PF10589"/>
    </source>
</evidence>
<comment type="cofactor">
    <cofactor evidence="1">
        <name>FMN</name>
        <dbReference type="ChEBI" id="CHEBI:58210"/>
    </cofactor>
</comment>
<evidence type="ECO:0000256" key="5">
    <source>
        <dbReference type="ARBA" id="ARBA00022630"/>
    </source>
</evidence>
<dbReference type="InterPro" id="IPR037207">
    <property type="entry name" value="Nuop51_4Fe4S-bd_sf"/>
</dbReference>
<dbReference type="SUPFAM" id="SSF142019">
    <property type="entry name" value="Nqo1 FMN-binding domain-like"/>
    <property type="match status" value="1"/>
</dbReference>
<comment type="cofactor">
    <cofactor evidence="2">
        <name>[4Fe-4S] cluster</name>
        <dbReference type="ChEBI" id="CHEBI:49883"/>
    </cofactor>
</comment>
<gene>
    <name evidence="13" type="ORF">KDL01_31525</name>
</gene>
<dbReference type="PANTHER" id="PTHR11780:SF10">
    <property type="entry name" value="NADH DEHYDROGENASE [UBIQUINONE] FLAVOPROTEIN 1, MITOCHONDRIAL"/>
    <property type="match status" value="1"/>
</dbReference>
<dbReference type="InterPro" id="IPR050837">
    <property type="entry name" value="ComplexI_51kDa_subunit"/>
</dbReference>
<comment type="similarity">
    <text evidence="3">Belongs to the complex I 51 kDa subunit family.</text>
</comment>
<dbReference type="GO" id="GO:0003954">
    <property type="term" value="F:NADH dehydrogenase activity"/>
    <property type="evidence" value="ECO:0007669"/>
    <property type="project" value="TreeGrafter"/>
</dbReference>
<keyword evidence="14" id="KW-1185">Reference proteome</keyword>
<name>A0A941EV76_9ACTN</name>
<dbReference type="GO" id="GO:0051539">
    <property type="term" value="F:4 iron, 4 sulfur cluster binding"/>
    <property type="evidence" value="ECO:0007669"/>
    <property type="project" value="UniProtKB-KW"/>
</dbReference>
<dbReference type="Gene3D" id="3.40.50.11540">
    <property type="entry name" value="NADH-ubiquinone oxidoreductase 51kDa subunit"/>
    <property type="match status" value="1"/>
</dbReference>
<evidence type="ECO:0000256" key="4">
    <source>
        <dbReference type="ARBA" id="ARBA00022485"/>
    </source>
</evidence>
<dbReference type="Gene3D" id="1.20.1440.230">
    <property type="entry name" value="NADH-ubiquinone oxidoreductase 51kDa subunit, iron-sulphur binding domain"/>
    <property type="match status" value="1"/>
</dbReference>
<evidence type="ECO:0000256" key="7">
    <source>
        <dbReference type="ARBA" id="ARBA00022723"/>
    </source>
</evidence>
<keyword evidence="7" id="KW-0479">Metal-binding</keyword>
<dbReference type="Gene3D" id="3.10.20.600">
    <property type="match status" value="1"/>
</dbReference>
<dbReference type="SUPFAM" id="SSF140490">
    <property type="entry name" value="Nqo1C-terminal domain-like"/>
    <property type="match status" value="1"/>
</dbReference>
<dbReference type="InterPro" id="IPR037225">
    <property type="entry name" value="Nuo51_FMN-bd_sf"/>
</dbReference>
<dbReference type="RefSeq" id="WP_212532310.1">
    <property type="nucleotide sequence ID" value="NZ_JAGSOG010000235.1"/>
</dbReference>
<dbReference type="SUPFAM" id="SSF142984">
    <property type="entry name" value="Nqo1 middle domain-like"/>
    <property type="match status" value="1"/>
</dbReference>
<evidence type="ECO:0000256" key="8">
    <source>
        <dbReference type="ARBA" id="ARBA00023004"/>
    </source>
</evidence>
<keyword evidence="9" id="KW-0411">Iron-sulfur</keyword>
<comment type="caution">
    <text evidence="13">The sequence shown here is derived from an EMBL/GenBank/DDBJ whole genome shotgun (WGS) entry which is preliminary data.</text>
</comment>
<evidence type="ECO:0000256" key="3">
    <source>
        <dbReference type="ARBA" id="ARBA00007523"/>
    </source>
</evidence>
<dbReference type="InterPro" id="IPR011538">
    <property type="entry name" value="Nuo51_FMN-bd"/>
</dbReference>
<feature type="domain" description="NADH-ubiquinone oxidoreductase 51kDa subunit iron-sulphur binding" evidence="12">
    <location>
        <begin position="346"/>
        <end position="428"/>
    </location>
</feature>
<keyword evidence="5" id="KW-0285">Flavoprotein</keyword>
<evidence type="ECO:0000256" key="9">
    <source>
        <dbReference type="ARBA" id="ARBA00023014"/>
    </source>
</evidence>
<evidence type="ECO:0000313" key="13">
    <source>
        <dbReference type="EMBL" id="MBR7837848.1"/>
    </source>
</evidence>
<evidence type="ECO:0000256" key="10">
    <source>
        <dbReference type="SAM" id="MobiDB-lite"/>
    </source>
</evidence>
<dbReference type="PANTHER" id="PTHR11780">
    <property type="entry name" value="NADH-UBIQUINONE OXIDOREDUCTASE FLAVOPROTEIN 1 NDUFV1"/>
    <property type="match status" value="1"/>
</dbReference>
<accession>A0A941EV76</accession>
<evidence type="ECO:0000313" key="14">
    <source>
        <dbReference type="Proteomes" id="UP000675781"/>
    </source>
</evidence>
<dbReference type="GO" id="GO:0046872">
    <property type="term" value="F:metal ion binding"/>
    <property type="evidence" value="ECO:0007669"/>
    <property type="project" value="UniProtKB-KW"/>
</dbReference>
<dbReference type="GO" id="GO:0045333">
    <property type="term" value="P:cellular respiration"/>
    <property type="evidence" value="ECO:0007669"/>
    <property type="project" value="TreeGrafter"/>
</dbReference>
<sequence>MTTGLHARTQHGSGHGQSRRGRAAGPPEGEYGERLLAGWLTTGRPTDLEAHLAWYGRAPLTGVGEGEHPLIEAVARAGLIGRGGAGFPTATKLRAVARAKRPARVLVANGMESEPAASKDKALLRLAPHLVLDGIMLAAEAAGAGEAHLCVAPSRAGLDRELRDLIRQRRRHGLDPIEIQVHTPPHHYVSSESSALVNWLGGGEAKPTTTPPRTAERGVAGLPTLVDNVETLAHLALIARFGPGWYRSRGTAESPGTTLVTLAGAVADPGVYEAVFGWRLSDLLALARPAAHAQAVLVGGYFGTWLPLPYAAALEYSGPGLARTGASPGAGVLAVLPAGACGLAETARVLRYLAGQSARQCGPCRFGFPATAEDFAQLAFGRCDRDAWERLEHHIELLAGRGACKHPDGGAHLAASALRAFAPEVRRHLESGPCRAALNAPALLPIPRETIGDGDWR</sequence>
<keyword evidence="8" id="KW-0408">Iron</keyword>
<dbReference type="Pfam" id="PF01512">
    <property type="entry name" value="Complex1_51K"/>
    <property type="match status" value="1"/>
</dbReference>
<dbReference type="AlphaFoldDB" id="A0A941EV76"/>
<keyword evidence="4" id="KW-0004">4Fe-4S</keyword>
<keyword evidence="6" id="KW-0288">FMN</keyword>
<evidence type="ECO:0008006" key="15">
    <source>
        <dbReference type="Google" id="ProtNLM"/>
    </source>
</evidence>
<evidence type="ECO:0000259" key="11">
    <source>
        <dbReference type="Pfam" id="PF01512"/>
    </source>
</evidence>
<evidence type="ECO:0000256" key="1">
    <source>
        <dbReference type="ARBA" id="ARBA00001917"/>
    </source>
</evidence>
<evidence type="ECO:0000256" key="2">
    <source>
        <dbReference type="ARBA" id="ARBA00001966"/>
    </source>
</evidence>
<feature type="region of interest" description="Disordered" evidence="10">
    <location>
        <begin position="1"/>
        <end position="28"/>
    </location>
</feature>
<feature type="domain" description="NADH-ubiquinone oxidoreductase 51kDa subunit FMN-binding" evidence="11">
    <location>
        <begin position="74"/>
        <end position="235"/>
    </location>
</feature>
<protein>
    <recommendedName>
        <fullName evidence="15">Proton-conducting membrane transporter</fullName>
    </recommendedName>
</protein>
<organism evidence="13 14">
    <name type="scientific">Actinospica durhamensis</name>
    <dbReference type="NCBI Taxonomy" id="1508375"/>
    <lineage>
        <taxon>Bacteria</taxon>
        <taxon>Bacillati</taxon>
        <taxon>Actinomycetota</taxon>
        <taxon>Actinomycetes</taxon>
        <taxon>Catenulisporales</taxon>
        <taxon>Actinospicaceae</taxon>
        <taxon>Actinospica</taxon>
    </lineage>
</organism>
<dbReference type="EMBL" id="JAGSOG010000235">
    <property type="protein sequence ID" value="MBR7837848.1"/>
    <property type="molecule type" value="Genomic_DNA"/>
</dbReference>
<dbReference type="Proteomes" id="UP000675781">
    <property type="component" value="Unassembled WGS sequence"/>
</dbReference>
<proteinExistence type="inferred from homology"/>
<reference evidence="13" key="1">
    <citation type="submission" date="2021-04" db="EMBL/GenBank/DDBJ databases">
        <title>Genome based classification of Actinospica acidithermotolerans sp. nov., an actinobacterium isolated from an Indonesian hot spring.</title>
        <authorList>
            <person name="Kusuma A.B."/>
            <person name="Putra K.E."/>
            <person name="Nafisah S."/>
            <person name="Loh J."/>
            <person name="Nouioui I."/>
            <person name="Goodfellow M."/>
        </authorList>
    </citation>
    <scope>NUCLEOTIDE SEQUENCE</scope>
    <source>
        <strain evidence="13">CSCA 57</strain>
    </source>
</reference>
<dbReference type="Pfam" id="PF10589">
    <property type="entry name" value="NADH_4Fe-4S"/>
    <property type="match status" value="1"/>
</dbReference>
<dbReference type="InterPro" id="IPR019575">
    <property type="entry name" value="Nuop51_4Fe4S-bd"/>
</dbReference>
<evidence type="ECO:0000256" key="6">
    <source>
        <dbReference type="ARBA" id="ARBA00022643"/>
    </source>
</evidence>